<reference evidence="9 10" key="1">
    <citation type="submission" date="2017-06" db="EMBL/GenBank/DDBJ databases">
        <title>A platform for efficient transgenesis in Macrostomum lignano, a flatworm model organism for stem cell research.</title>
        <authorList>
            <person name="Berezikov E."/>
        </authorList>
    </citation>
    <scope>NUCLEOTIDE SEQUENCE [LARGE SCALE GENOMIC DNA]</scope>
    <source>
        <strain evidence="9">DV1</strain>
        <tissue evidence="9">Whole organism</tissue>
    </source>
</reference>
<dbReference type="InterPro" id="IPR057891">
    <property type="entry name" value="BTB_KCTD7"/>
</dbReference>
<evidence type="ECO:0000313" key="10">
    <source>
        <dbReference type="Proteomes" id="UP000215902"/>
    </source>
</evidence>
<organism evidence="9 10">
    <name type="scientific">Macrostomum lignano</name>
    <dbReference type="NCBI Taxonomy" id="282301"/>
    <lineage>
        <taxon>Eukaryota</taxon>
        <taxon>Metazoa</taxon>
        <taxon>Spiralia</taxon>
        <taxon>Lophotrochozoa</taxon>
        <taxon>Platyhelminthes</taxon>
        <taxon>Rhabditophora</taxon>
        <taxon>Macrostomorpha</taxon>
        <taxon>Macrostomida</taxon>
        <taxon>Macrostomidae</taxon>
        <taxon>Macrostomum</taxon>
    </lineage>
</organism>
<dbReference type="PANTHER" id="PTHR14499:SF145">
    <property type="entry name" value="POTASSIUM CHANNEL REGULATORY PROTEIN-LIKE"/>
    <property type="match status" value="1"/>
</dbReference>
<keyword evidence="4" id="KW-0963">Cytoplasm</keyword>
<dbReference type="InterPro" id="IPR000210">
    <property type="entry name" value="BTB/POZ_dom"/>
</dbReference>
<feature type="compositionally biased region" description="Low complexity" evidence="7">
    <location>
        <begin position="1"/>
        <end position="16"/>
    </location>
</feature>
<feature type="compositionally biased region" description="Polar residues" evidence="7">
    <location>
        <begin position="41"/>
        <end position="54"/>
    </location>
</feature>
<proteinExistence type="predicted"/>
<keyword evidence="3" id="KW-1003">Cell membrane</keyword>
<dbReference type="STRING" id="282301.A0A267GRR5"/>
<sequence length="322" mass="35419">CSSKMSLPLASSSGSSTEEEDFKAKSASVAIGVNGDDANRWATSRRQSASSLTAPRSAESRRVSPLAAAGVGFNDMESVGSNQQQQKHQRQQRQQQKQQSTYQCPAVVPLNVGGVSYITRRSTLLKEPDSMLAAMFSGRHEMQRDRHGYYFIDTNGVYFGYILDYLRHGKLPPNEAALPVYQEAGYFGLAGLQEALAVTPAVAKEIVRQRHEEQFGDYADLRARVIAAAIEVGAVTRCADLLIWPHRLQATPQHASCVAETAHVKFGPWPGAADEETLMRSLHSDLSDAGYSLAPLEKKRCKFFVSGQTCTRLAYKLTLRFT</sequence>
<feature type="region of interest" description="Disordered" evidence="7">
    <location>
        <begin position="76"/>
        <end position="102"/>
    </location>
</feature>
<dbReference type="AlphaFoldDB" id="A0A267GRR5"/>
<protein>
    <recommendedName>
        <fullName evidence="6">BTB/POZ domain-containing protein KCTD7</fullName>
    </recommendedName>
</protein>
<comment type="caution">
    <text evidence="9">The sequence shown here is derived from an EMBL/GenBank/DDBJ whole genome shotgun (WGS) entry which is preliminary data.</text>
</comment>
<dbReference type="Pfam" id="PF02214">
    <property type="entry name" value="BTB_2"/>
    <property type="match status" value="1"/>
</dbReference>
<evidence type="ECO:0000259" key="8">
    <source>
        <dbReference type="SMART" id="SM00225"/>
    </source>
</evidence>
<name>A0A267GRR5_9PLAT</name>
<evidence type="ECO:0000256" key="7">
    <source>
        <dbReference type="SAM" id="MobiDB-lite"/>
    </source>
</evidence>
<dbReference type="InterPro" id="IPR057890">
    <property type="entry name" value="KCTD7/14_C"/>
</dbReference>
<evidence type="ECO:0000256" key="1">
    <source>
        <dbReference type="ARBA" id="ARBA00004236"/>
    </source>
</evidence>
<dbReference type="Proteomes" id="UP000215902">
    <property type="component" value="Unassembled WGS sequence"/>
</dbReference>
<keyword evidence="5" id="KW-0472">Membrane</keyword>
<comment type="subcellular location">
    <subcellularLocation>
        <location evidence="1">Cell membrane</location>
    </subcellularLocation>
    <subcellularLocation>
        <location evidence="2">Cytoplasm</location>
        <location evidence="2">Cytosol</location>
    </subcellularLocation>
</comment>
<evidence type="ECO:0000313" key="9">
    <source>
        <dbReference type="EMBL" id="PAA88726.1"/>
    </source>
</evidence>
<evidence type="ECO:0000256" key="3">
    <source>
        <dbReference type="ARBA" id="ARBA00022475"/>
    </source>
</evidence>
<dbReference type="InterPro" id="IPR003131">
    <property type="entry name" value="T1-type_BTB"/>
</dbReference>
<dbReference type="SUPFAM" id="SSF54695">
    <property type="entry name" value="POZ domain"/>
    <property type="match status" value="1"/>
</dbReference>
<dbReference type="CDD" id="cd18366">
    <property type="entry name" value="BTB_POZ_KCTD7"/>
    <property type="match status" value="1"/>
</dbReference>
<keyword evidence="10" id="KW-1185">Reference proteome</keyword>
<dbReference type="OrthoDB" id="2414723at2759"/>
<dbReference type="Pfam" id="PF25611">
    <property type="entry name" value="KCTD_C"/>
    <property type="match status" value="1"/>
</dbReference>
<dbReference type="PANTHER" id="PTHR14499">
    <property type="entry name" value="POTASSIUM CHANNEL TETRAMERIZATION DOMAIN-CONTAINING"/>
    <property type="match status" value="1"/>
</dbReference>
<evidence type="ECO:0000256" key="2">
    <source>
        <dbReference type="ARBA" id="ARBA00004514"/>
    </source>
</evidence>
<feature type="non-terminal residue" evidence="9">
    <location>
        <position position="1"/>
    </location>
</feature>
<evidence type="ECO:0000256" key="5">
    <source>
        <dbReference type="ARBA" id="ARBA00023136"/>
    </source>
</evidence>
<evidence type="ECO:0000256" key="4">
    <source>
        <dbReference type="ARBA" id="ARBA00022490"/>
    </source>
</evidence>
<dbReference type="Gene3D" id="3.30.710.10">
    <property type="entry name" value="Potassium Channel Kv1.1, Chain A"/>
    <property type="match status" value="1"/>
</dbReference>
<feature type="domain" description="BTB" evidence="8">
    <location>
        <begin position="106"/>
        <end position="204"/>
    </location>
</feature>
<dbReference type="SMART" id="SM00225">
    <property type="entry name" value="BTB"/>
    <property type="match status" value="1"/>
</dbReference>
<dbReference type="GO" id="GO:0051260">
    <property type="term" value="P:protein homooligomerization"/>
    <property type="evidence" value="ECO:0007669"/>
    <property type="project" value="InterPro"/>
</dbReference>
<dbReference type="InterPro" id="IPR011333">
    <property type="entry name" value="SKP1/BTB/POZ_sf"/>
</dbReference>
<evidence type="ECO:0000256" key="6">
    <source>
        <dbReference type="ARBA" id="ARBA00040260"/>
    </source>
</evidence>
<feature type="region of interest" description="Disordered" evidence="7">
    <location>
        <begin position="1"/>
        <end position="63"/>
    </location>
</feature>
<gene>
    <name evidence="9" type="ORF">BOX15_Mlig033325g1</name>
</gene>
<accession>A0A267GRR5</accession>
<dbReference type="EMBL" id="NIVC01000176">
    <property type="protein sequence ID" value="PAA88726.1"/>
    <property type="molecule type" value="Genomic_DNA"/>
</dbReference>